<dbReference type="AlphaFoldDB" id="A0A9N9L0V1"/>
<accession>A0A9N9L0V1</accession>
<name>A0A9N9L0V1_9HELO</name>
<reference evidence="1" key="1">
    <citation type="submission" date="2021-07" db="EMBL/GenBank/DDBJ databases">
        <authorList>
            <person name="Durling M."/>
        </authorList>
    </citation>
    <scope>NUCLEOTIDE SEQUENCE</scope>
</reference>
<dbReference type="OrthoDB" id="5355510at2759"/>
<keyword evidence="2" id="KW-1185">Reference proteome</keyword>
<evidence type="ECO:0000313" key="1">
    <source>
        <dbReference type="EMBL" id="CAG8955547.1"/>
    </source>
</evidence>
<dbReference type="Proteomes" id="UP000696280">
    <property type="component" value="Unassembled WGS sequence"/>
</dbReference>
<organism evidence="1 2">
    <name type="scientific">Hymenoscyphus fraxineus</name>
    <dbReference type="NCBI Taxonomy" id="746836"/>
    <lineage>
        <taxon>Eukaryota</taxon>
        <taxon>Fungi</taxon>
        <taxon>Dikarya</taxon>
        <taxon>Ascomycota</taxon>
        <taxon>Pezizomycotina</taxon>
        <taxon>Leotiomycetes</taxon>
        <taxon>Helotiales</taxon>
        <taxon>Helotiaceae</taxon>
        <taxon>Hymenoscyphus</taxon>
    </lineage>
</organism>
<proteinExistence type="predicted"/>
<dbReference type="EMBL" id="CAJVRL010000064">
    <property type="protein sequence ID" value="CAG8955547.1"/>
    <property type="molecule type" value="Genomic_DNA"/>
</dbReference>
<gene>
    <name evidence="1" type="ORF">HYFRA_00009501</name>
</gene>
<sequence length="203" mass="22989">MDGSLRNLDRIHLAVLEEEYMPLLRARGDVTAELVLQSTASSIPPPQRREKIYCDKWIHDGDGAFTQMGCKYKHEVPTDKATQMSLGLNHDLPSWYRRAYSVGNTIGSHGPPEGVMDWRCRRYMDGGRRDVEYFSAMTLNYGLSRNADRVESTQLTIDILAAMGEMLFVSSRISLFPASHLRFSAGKPELNTLQTQSLPRHID</sequence>
<protein>
    <submittedName>
        <fullName evidence="1">Uncharacterized protein</fullName>
    </submittedName>
</protein>
<evidence type="ECO:0000313" key="2">
    <source>
        <dbReference type="Proteomes" id="UP000696280"/>
    </source>
</evidence>
<comment type="caution">
    <text evidence="1">The sequence shown here is derived from an EMBL/GenBank/DDBJ whole genome shotgun (WGS) entry which is preliminary data.</text>
</comment>